<feature type="non-terminal residue" evidence="3">
    <location>
        <position position="111"/>
    </location>
</feature>
<dbReference type="InterPro" id="IPR001466">
    <property type="entry name" value="Beta-lactam-related"/>
</dbReference>
<evidence type="ECO:0000313" key="3">
    <source>
        <dbReference type="EMBL" id="CAF4245675.1"/>
    </source>
</evidence>
<feature type="domain" description="Beta-lactamase-related" evidence="2">
    <location>
        <begin position="16"/>
        <end position="107"/>
    </location>
</feature>
<evidence type="ECO:0000313" key="4">
    <source>
        <dbReference type="EMBL" id="CAF4273679.1"/>
    </source>
</evidence>
<accession>A0A820EEG4</accession>
<dbReference type="EMBL" id="CAJOBB010012257">
    <property type="protein sequence ID" value="CAF4273679.1"/>
    <property type="molecule type" value="Genomic_DNA"/>
</dbReference>
<reference evidence="3" key="1">
    <citation type="submission" date="2021-02" db="EMBL/GenBank/DDBJ databases">
        <authorList>
            <person name="Nowell W R."/>
        </authorList>
    </citation>
    <scope>NUCLEOTIDE SEQUENCE</scope>
</reference>
<dbReference type="PANTHER" id="PTHR43283:SF11">
    <property type="entry name" value="BETA-LACTAMASE-RELATED DOMAIN-CONTAINING PROTEIN"/>
    <property type="match status" value="1"/>
</dbReference>
<dbReference type="SUPFAM" id="SSF56601">
    <property type="entry name" value="beta-lactamase/transpeptidase-like"/>
    <property type="match status" value="1"/>
</dbReference>
<dbReference type="Gene3D" id="3.40.710.10">
    <property type="entry name" value="DD-peptidase/beta-lactamase superfamily"/>
    <property type="match status" value="1"/>
</dbReference>
<dbReference type="Proteomes" id="UP000663881">
    <property type="component" value="Unassembled WGS sequence"/>
</dbReference>
<name>A0A820EEG4_9BILA</name>
<dbReference type="Proteomes" id="UP000663868">
    <property type="component" value="Unassembled WGS sequence"/>
</dbReference>
<gene>
    <name evidence="4" type="ORF">KXQ929_LOCUS44036</name>
    <name evidence="3" type="ORF">OKA104_LOCUS43322</name>
</gene>
<evidence type="ECO:0000256" key="1">
    <source>
        <dbReference type="ARBA" id="ARBA00022801"/>
    </source>
</evidence>
<protein>
    <recommendedName>
        <fullName evidence="2">Beta-lactamase-related domain-containing protein</fullName>
    </recommendedName>
</protein>
<dbReference type="InterPro" id="IPR050789">
    <property type="entry name" value="Diverse_Enzym_Activities"/>
</dbReference>
<dbReference type="GO" id="GO:0016787">
    <property type="term" value="F:hydrolase activity"/>
    <property type="evidence" value="ECO:0007669"/>
    <property type="project" value="UniProtKB-KW"/>
</dbReference>
<dbReference type="PANTHER" id="PTHR43283">
    <property type="entry name" value="BETA-LACTAMASE-RELATED"/>
    <property type="match status" value="1"/>
</dbReference>
<proteinExistence type="predicted"/>
<dbReference type="InterPro" id="IPR012338">
    <property type="entry name" value="Beta-lactam/transpept-like"/>
</dbReference>
<keyword evidence="1" id="KW-0378">Hydrolase</keyword>
<dbReference type="Pfam" id="PF00144">
    <property type="entry name" value="Beta-lactamase"/>
    <property type="match status" value="1"/>
</dbReference>
<sequence length="111" mass="12616">MIMNAQHDVFNGDLIDKFIEEEIQQGFPGAALIITQHGKILKQTVYGYKLKYNENGTVIQQPQLLTLDTMFDLASLTKMYATNYALMLLVHQGKLNINDSITKYIPEYIGC</sequence>
<dbReference type="AlphaFoldDB" id="A0A820EEG4"/>
<evidence type="ECO:0000259" key="2">
    <source>
        <dbReference type="Pfam" id="PF00144"/>
    </source>
</evidence>
<dbReference type="EMBL" id="CAJOAY010012030">
    <property type="protein sequence ID" value="CAF4245675.1"/>
    <property type="molecule type" value="Genomic_DNA"/>
</dbReference>
<comment type="caution">
    <text evidence="3">The sequence shown here is derived from an EMBL/GenBank/DDBJ whole genome shotgun (WGS) entry which is preliminary data.</text>
</comment>
<evidence type="ECO:0000313" key="5">
    <source>
        <dbReference type="Proteomes" id="UP000663881"/>
    </source>
</evidence>
<organism evidence="3 5">
    <name type="scientific">Adineta steineri</name>
    <dbReference type="NCBI Taxonomy" id="433720"/>
    <lineage>
        <taxon>Eukaryota</taxon>
        <taxon>Metazoa</taxon>
        <taxon>Spiralia</taxon>
        <taxon>Gnathifera</taxon>
        <taxon>Rotifera</taxon>
        <taxon>Eurotatoria</taxon>
        <taxon>Bdelloidea</taxon>
        <taxon>Adinetida</taxon>
        <taxon>Adinetidae</taxon>
        <taxon>Adineta</taxon>
    </lineage>
</organism>